<organism evidence="1 2">
    <name type="scientific">Rhynocoris fuscipes</name>
    <dbReference type="NCBI Taxonomy" id="488301"/>
    <lineage>
        <taxon>Eukaryota</taxon>
        <taxon>Metazoa</taxon>
        <taxon>Ecdysozoa</taxon>
        <taxon>Arthropoda</taxon>
        <taxon>Hexapoda</taxon>
        <taxon>Insecta</taxon>
        <taxon>Pterygota</taxon>
        <taxon>Neoptera</taxon>
        <taxon>Paraneoptera</taxon>
        <taxon>Hemiptera</taxon>
        <taxon>Heteroptera</taxon>
        <taxon>Panheteroptera</taxon>
        <taxon>Cimicomorpha</taxon>
        <taxon>Reduviidae</taxon>
        <taxon>Harpactorinae</taxon>
        <taxon>Harpactorini</taxon>
        <taxon>Rhynocoris</taxon>
    </lineage>
</organism>
<dbReference type="Proteomes" id="UP001461498">
    <property type="component" value="Unassembled WGS sequence"/>
</dbReference>
<gene>
    <name evidence="1" type="ORF">O3M35_001071</name>
</gene>
<sequence>MQSTGRLLKIPSFVVLMATYKTALLWRYYDALLDYLQTYGYNDSLPTEKDFKDEVHRNYLKGLTAALETLPYRFEDDKDDPLEIAEEYAQESLDTNTTVLDSSGWNSKEFSEIMQIIVDDVFRTIQLRL</sequence>
<keyword evidence="2" id="KW-1185">Reference proteome</keyword>
<proteinExistence type="predicted"/>
<reference evidence="1 2" key="1">
    <citation type="submission" date="2022-12" db="EMBL/GenBank/DDBJ databases">
        <title>Chromosome-level genome assembly of true bugs.</title>
        <authorList>
            <person name="Ma L."/>
            <person name="Li H."/>
        </authorList>
    </citation>
    <scope>NUCLEOTIDE SEQUENCE [LARGE SCALE GENOMIC DNA]</scope>
    <source>
        <strain evidence="1">Lab_2022b</strain>
    </source>
</reference>
<evidence type="ECO:0000313" key="1">
    <source>
        <dbReference type="EMBL" id="KAK9512700.1"/>
    </source>
</evidence>
<dbReference type="EMBL" id="JAPXFL010000001">
    <property type="protein sequence ID" value="KAK9512700.1"/>
    <property type="molecule type" value="Genomic_DNA"/>
</dbReference>
<comment type="caution">
    <text evidence="1">The sequence shown here is derived from an EMBL/GenBank/DDBJ whole genome shotgun (WGS) entry which is preliminary data.</text>
</comment>
<protein>
    <submittedName>
        <fullName evidence="1">Uncharacterized protein</fullName>
    </submittedName>
</protein>
<evidence type="ECO:0000313" key="2">
    <source>
        <dbReference type="Proteomes" id="UP001461498"/>
    </source>
</evidence>
<dbReference type="AlphaFoldDB" id="A0AAW1DTT6"/>
<accession>A0AAW1DTT6</accession>
<name>A0AAW1DTT6_9HEMI</name>